<dbReference type="EMBL" id="CP012801">
    <property type="protein sequence ID" value="ALJ58080.1"/>
    <property type="molecule type" value="Genomic_DNA"/>
</dbReference>
<dbReference type="PATRIC" id="fig|246787.4.peg.843"/>
<protein>
    <submittedName>
        <fullName evidence="1">Uncharacterized protein</fullName>
    </submittedName>
</protein>
<reference evidence="1 2" key="1">
    <citation type="journal article" date="2015" name="Science">
        <title>Genetic determinants of in vivo fitness and diet responsiveness in multiple human gut Bacteroides.</title>
        <authorList>
            <person name="Wu M."/>
            <person name="McNulty N.P."/>
            <person name="Rodionov D.A."/>
            <person name="Khoroshkin M.S."/>
            <person name="Griffin N.W."/>
            <person name="Cheng J."/>
            <person name="Latreille P."/>
            <person name="Kerstetter R.A."/>
            <person name="Terrapon N."/>
            <person name="Henrissat B."/>
            <person name="Osterman A.L."/>
            <person name="Gordon J.I."/>
        </authorList>
    </citation>
    <scope>NUCLEOTIDE SEQUENCE [LARGE SCALE GENOMIC DNA]</scope>
    <source>
        <strain evidence="1 2">WH2</strain>
    </source>
</reference>
<accession>A0A0P0FUQ8</accession>
<organism evidence="1 2">
    <name type="scientific">Bacteroides cellulosilyticus</name>
    <dbReference type="NCBI Taxonomy" id="246787"/>
    <lineage>
        <taxon>Bacteria</taxon>
        <taxon>Pseudomonadati</taxon>
        <taxon>Bacteroidota</taxon>
        <taxon>Bacteroidia</taxon>
        <taxon>Bacteroidales</taxon>
        <taxon>Bacteroidaceae</taxon>
        <taxon>Bacteroides</taxon>
    </lineage>
</organism>
<name>A0A0P0FUQ8_9BACE</name>
<evidence type="ECO:0000313" key="2">
    <source>
        <dbReference type="Proteomes" id="UP000061809"/>
    </source>
</evidence>
<dbReference type="AlphaFoldDB" id="A0A0P0FUQ8"/>
<dbReference type="RefSeq" id="WP_029428567.1">
    <property type="nucleotide sequence ID" value="NZ_CP012801.1"/>
</dbReference>
<evidence type="ECO:0000313" key="1">
    <source>
        <dbReference type="EMBL" id="ALJ58080.1"/>
    </source>
</evidence>
<dbReference type="KEGG" id="bcel:BcellWH2_00817"/>
<proteinExistence type="predicted"/>
<dbReference type="Proteomes" id="UP000061809">
    <property type="component" value="Chromosome"/>
</dbReference>
<gene>
    <name evidence="1" type="ORF">BcellWH2_00817</name>
</gene>
<sequence>MIDARELKIGNYVYLQSSKTPCRITEIGYSEIEYPRYEASGRSSEAVFRTYVDNLKPILLTAQLLLNCGFVYNAIDDCFDRLNLRIRILGNSICAFIGFEVGLGKEWHDANIEVKSLHQLQNLYFALTGKELEVDM</sequence>